<organism evidence="1 2">
    <name type="scientific">Panagrolaimus sp. ES5</name>
    <dbReference type="NCBI Taxonomy" id="591445"/>
    <lineage>
        <taxon>Eukaryota</taxon>
        <taxon>Metazoa</taxon>
        <taxon>Ecdysozoa</taxon>
        <taxon>Nematoda</taxon>
        <taxon>Chromadorea</taxon>
        <taxon>Rhabditida</taxon>
        <taxon>Tylenchina</taxon>
        <taxon>Panagrolaimomorpha</taxon>
        <taxon>Panagrolaimoidea</taxon>
        <taxon>Panagrolaimidae</taxon>
        <taxon>Panagrolaimus</taxon>
    </lineage>
</organism>
<reference evidence="2" key="1">
    <citation type="submission" date="2022-11" db="UniProtKB">
        <authorList>
            <consortium name="WormBaseParasite"/>
        </authorList>
    </citation>
    <scope>IDENTIFICATION</scope>
</reference>
<name>A0AC34FVI3_9BILA</name>
<protein>
    <submittedName>
        <fullName evidence="2">Uncharacterized protein</fullName>
    </submittedName>
</protein>
<accession>A0AC34FVI3</accession>
<evidence type="ECO:0000313" key="1">
    <source>
        <dbReference type="Proteomes" id="UP000887579"/>
    </source>
</evidence>
<evidence type="ECO:0000313" key="2">
    <source>
        <dbReference type="WBParaSite" id="ES5_v2.g21220.t1"/>
    </source>
</evidence>
<proteinExistence type="predicted"/>
<dbReference type="Proteomes" id="UP000887579">
    <property type="component" value="Unplaced"/>
</dbReference>
<dbReference type="WBParaSite" id="ES5_v2.g21220.t1">
    <property type="protein sequence ID" value="ES5_v2.g21220.t1"/>
    <property type="gene ID" value="ES5_v2.g21220"/>
</dbReference>
<sequence length="102" mass="10976">MGLLAGLLMIFSLGYGMIFAFQCLAAYCSPKSDPCRSSTSCTSMGVGFYTAAEANRKNAKKEAEKSNPSPVSTSSSNQYFTLQDDEYKPIPAIRSPTVRSLA</sequence>